<dbReference type="GO" id="GO:0017000">
    <property type="term" value="P:antibiotic biosynthetic process"/>
    <property type="evidence" value="ECO:0007669"/>
    <property type="project" value="InterPro"/>
</dbReference>
<dbReference type="OrthoDB" id="4510254at2"/>
<gene>
    <name evidence="11" type="ORF">EDC03_1408</name>
</gene>
<dbReference type="InterPro" id="IPR017657">
    <property type="entry name" value="L-lysine_6-transaminase"/>
</dbReference>
<evidence type="ECO:0000256" key="7">
    <source>
        <dbReference type="ARBA" id="ARBA00030921"/>
    </source>
</evidence>
<dbReference type="InterPro" id="IPR015422">
    <property type="entry name" value="PyrdxlP-dep_Trfase_small"/>
</dbReference>
<keyword evidence="4" id="KW-0032">Aminotransferase</keyword>
<organism evidence="11 12">
    <name type="scientific">Pseudokineococcus lusitanus</name>
    <dbReference type="NCBI Taxonomy" id="763993"/>
    <lineage>
        <taxon>Bacteria</taxon>
        <taxon>Bacillati</taxon>
        <taxon>Actinomycetota</taxon>
        <taxon>Actinomycetes</taxon>
        <taxon>Kineosporiales</taxon>
        <taxon>Kineosporiaceae</taxon>
        <taxon>Pseudokineococcus</taxon>
    </lineage>
</organism>
<evidence type="ECO:0000256" key="4">
    <source>
        <dbReference type="ARBA" id="ARBA00022576"/>
    </source>
</evidence>
<dbReference type="InterPro" id="IPR005814">
    <property type="entry name" value="Aminotrans_3"/>
</dbReference>
<evidence type="ECO:0000313" key="11">
    <source>
        <dbReference type="EMBL" id="ROP43812.1"/>
    </source>
</evidence>
<keyword evidence="5" id="KW-0808">Transferase</keyword>
<evidence type="ECO:0000256" key="6">
    <source>
        <dbReference type="ARBA" id="ARBA00022898"/>
    </source>
</evidence>
<evidence type="ECO:0000256" key="10">
    <source>
        <dbReference type="SAM" id="MobiDB-lite"/>
    </source>
</evidence>
<evidence type="ECO:0000256" key="8">
    <source>
        <dbReference type="ARBA" id="ARBA00050040"/>
    </source>
</evidence>
<evidence type="ECO:0000256" key="5">
    <source>
        <dbReference type="ARBA" id="ARBA00022679"/>
    </source>
</evidence>
<feature type="region of interest" description="Disordered" evidence="10">
    <location>
        <begin position="1"/>
        <end position="20"/>
    </location>
</feature>
<dbReference type="PANTHER" id="PTHR43206">
    <property type="entry name" value="AMINOTRANSFERASE"/>
    <property type="match status" value="1"/>
</dbReference>
<sequence>MSAPTVDRPAATTPGSSAQELATAATAHERVAAHMLDDGLAMVLDLAASRGSRLVDARDGTTYLDMFTFFASNALGMNHPDVAEDEDFRAELLRSALSKPSNSDIVTVERARFVDVFARVLGVPELPHLFLVEGGGLAVENALKTAFDWKSRWNEAHGIDPALGTKVLHLRQAFHGRTGYTMSLTNTDPNKVARFPQFDWPRIDNPHPVEGEDDAVLRAREDVALAQARAAFEEHAHDIACAIVEPIQGEGGDNHLTPRFLQGLQALCHEFDALFVCDEVQTGCGMTGTAWAHQQLGLEPDVVAFGKKTQVCGVMAGRRVDDVPDNVFRVSSRINSTWGGGLVDMVRARRILEVCERDDLFAGAARLGEHLLAGLRDLAARRPEVTDVRGRGLMCAFDLPDGEHRAALLARLETDEHVLALGCGSRSVRFRPALTVTAAEIDEALAAVDRVLGALSGAASGDPHMAGAGAGAAVGTTAGEAS</sequence>
<comment type="caution">
    <text evidence="11">The sequence shown here is derived from an EMBL/GenBank/DDBJ whole genome shotgun (WGS) entry which is preliminary data.</text>
</comment>
<evidence type="ECO:0000256" key="9">
    <source>
        <dbReference type="RuleBase" id="RU003560"/>
    </source>
</evidence>
<dbReference type="InParanoid" id="A0A3N1HN65"/>
<reference evidence="11 12" key="1">
    <citation type="journal article" date="2015" name="Stand. Genomic Sci.">
        <title>Genomic Encyclopedia of Bacterial and Archaeal Type Strains, Phase III: the genomes of soil and plant-associated and newly described type strains.</title>
        <authorList>
            <person name="Whitman W.B."/>
            <person name="Woyke T."/>
            <person name="Klenk H.P."/>
            <person name="Zhou Y."/>
            <person name="Lilburn T.G."/>
            <person name="Beck B.J."/>
            <person name="De Vos P."/>
            <person name="Vandamme P."/>
            <person name="Eisen J.A."/>
            <person name="Garrity G."/>
            <person name="Hugenholtz P."/>
            <person name="Kyrpides N.C."/>
        </authorList>
    </citation>
    <scope>NUCLEOTIDE SEQUENCE [LARGE SCALE GENOMIC DNA]</scope>
    <source>
        <strain evidence="11 12">CECT 7306</strain>
    </source>
</reference>
<comment type="cofactor">
    <cofactor evidence="1">
        <name>pyridoxal 5'-phosphate</name>
        <dbReference type="ChEBI" id="CHEBI:597326"/>
    </cofactor>
</comment>
<keyword evidence="12" id="KW-1185">Reference proteome</keyword>
<evidence type="ECO:0000256" key="1">
    <source>
        <dbReference type="ARBA" id="ARBA00001933"/>
    </source>
</evidence>
<dbReference type="EMBL" id="RJKN01000003">
    <property type="protein sequence ID" value="ROP43812.1"/>
    <property type="molecule type" value="Genomic_DNA"/>
</dbReference>
<dbReference type="Proteomes" id="UP000276232">
    <property type="component" value="Unassembled WGS sequence"/>
</dbReference>
<dbReference type="PIRSF" id="PIRSF000521">
    <property type="entry name" value="Transaminase_4ab_Lys_Orn"/>
    <property type="match status" value="1"/>
</dbReference>
<dbReference type="GO" id="GO:0030170">
    <property type="term" value="F:pyridoxal phosphate binding"/>
    <property type="evidence" value="ECO:0007669"/>
    <property type="project" value="InterPro"/>
</dbReference>
<dbReference type="Gene3D" id="3.40.640.10">
    <property type="entry name" value="Type I PLP-dependent aspartate aminotransferase-like (Major domain)"/>
    <property type="match status" value="1"/>
</dbReference>
<dbReference type="PANTHER" id="PTHR43206:SF2">
    <property type="entry name" value="4-AMINOBUTYRATE AMINOTRANSFERASE GABT"/>
    <property type="match status" value="1"/>
</dbReference>
<dbReference type="NCBIfam" id="TIGR03251">
    <property type="entry name" value="LAT_fam"/>
    <property type="match status" value="1"/>
</dbReference>
<evidence type="ECO:0000256" key="2">
    <source>
        <dbReference type="ARBA" id="ARBA00008954"/>
    </source>
</evidence>
<dbReference type="Pfam" id="PF00202">
    <property type="entry name" value="Aminotran_3"/>
    <property type="match status" value="1"/>
</dbReference>
<dbReference type="GO" id="GO:0045484">
    <property type="term" value="F:L-lysine 6-transaminase activity"/>
    <property type="evidence" value="ECO:0007669"/>
    <property type="project" value="UniProtKB-EC"/>
</dbReference>
<protein>
    <recommendedName>
        <fullName evidence="8">L-lysine-epsilon aminotransferase</fullName>
        <ecNumber evidence="3">2.6.1.36</ecNumber>
    </recommendedName>
    <alternativeName>
        <fullName evidence="7">Lysine 6-aminotransferase</fullName>
    </alternativeName>
</protein>
<dbReference type="AlphaFoldDB" id="A0A3N1HN65"/>
<dbReference type="GO" id="GO:0009450">
    <property type="term" value="P:gamma-aminobutyric acid catabolic process"/>
    <property type="evidence" value="ECO:0007669"/>
    <property type="project" value="TreeGrafter"/>
</dbReference>
<accession>A0A3N1HN65</accession>
<dbReference type="CDD" id="cd00610">
    <property type="entry name" value="OAT_like"/>
    <property type="match status" value="1"/>
</dbReference>
<dbReference type="SUPFAM" id="SSF53383">
    <property type="entry name" value="PLP-dependent transferases"/>
    <property type="match status" value="1"/>
</dbReference>
<dbReference type="EC" id="2.6.1.36" evidence="3"/>
<dbReference type="InterPro" id="IPR015424">
    <property type="entry name" value="PyrdxlP-dep_Trfase"/>
</dbReference>
<evidence type="ECO:0000313" key="12">
    <source>
        <dbReference type="Proteomes" id="UP000276232"/>
    </source>
</evidence>
<name>A0A3N1HN65_9ACTN</name>
<comment type="similarity">
    <text evidence="2 9">Belongs to the class-III pyridoxal-phosphate-dependent aminotransferase family.</text>
</comment>
<evidence type="ECO:0000256" key="3">
    <source>
        <dbReference type="ARBA" id="ARBA00013071"/>
    </source>
</evidence>
<dbReference type="FunCoup" id="A0A3N1HN65">
    <property type="interactions" value="153"/>
</dbReference>
<dbReference type="Gene3D" id="3.90.1150.10">
    <property type="entry name" value="Aspartate Aminotransferase, domain 1"/>
    <property type="match status" value="1"/>
</dbReference>
<dbReference type="InterPro" id="IPR015421">
    <property type="entry name" value="PyrdxlP-dep_Trfase_major"/>
</dbReference>
<proteinExistence type="inferred from homology"/>
<keyword evidence="6 9" id="KW-0663">Pyridoxal phosphate</keyword>